<dbReference type="AlphaFoldDB" id="A0A0D0AYQ6"/>
<dbReference type="Proteomes" id="UP000054485">
    <property type="component" value="Unassembled WGS sequence"/>
</dbReference>
<gene>
    <name evidence="1" type="ORF">CY34DRAFT_359554</name>
</gene>
<organism evidence="1 2">
    <name type="scientific">Suillus luteus UH-Slu-Lm8-n1</name>
    <dbReference type="NCBI Taxonomy" id="930992"/>
    <lineage>
        <taxon>Eukaryota</taxon>
        <taxon>Fungi</taxon>
        <taxon>Dikarya</taxon>
        <taxon>Basidiomycota</taxon>
        <taxon>Agaricomycotina</taxon>
        <taxon>Agaricomycetes</taxon>
        <taxon>Agaricomycetidae</taxon>
        <taxon>Boletales</taxon>
        <taxon>Suillineae</taxon>
        <taxon>Suillaceae</taxon>
        <taxon>Suillus</taxon>
    </lineage>
</organism>
<dbReference type="HOGENOM" id="CLU_2672752_0_0_1"/>
<evidence type="ECO:0000313" key="2">
    <source>
        <dbReference type="Proteomes" id="UP000054485"/>
    </source>
</evidence>
<dbReference type="InParanoid" id="A0A0D0AYQ6"/>
<keyword evidence="2" id="KW-1185">Reference proteome</keyword>
<dbReference type="EMBL" id="KN835154">
    <property type="protein sequence ID" value="KIK46866.1"/>
    <property type="molecule type" value="Genomic_DNA"/>
</dbReference>
<reference evidence="2" key="2">
    <citation type="submission" date="2015-01" db="EMBL/GenBank/DDBJ databases">
        <title>Evolutionary Origins and Diversification of the Mycorrhizal Mutualists.</title>
        <authorList>
            <consortium name="DOE Joint Genome Institute"/>
            <consortium name="Mycorrhizal Genomics Consortium"/>
            <person name="Kohler A."/>
            <person name="Kuo A."/>
            <person name="Nagy L.G."/>
            <person name="Floudas D."/>
            <person name="Copeland A."/>
            <person name="Barry K.W."/>
            <person name="Cichocki N."/>
            <person name="Veneault-Fourrey C."/>
            <person name="LaButti K."/>
            <person name="Lindquist E.A."/>
            <person name="Lipzen A."/>
            <person name="Lundell T."/>
            <person name="Morin E."/>
            <person name="Murat C."/>
            <person name="Riley R."/>
            <person name="Ohm R."/>
            <person name="Sun H."/>
            <person name="Tunlid A."/>
            <person name="Henrissat B."/>
            <person name="Grigoriev I.V."/>
            <person name="Hibbett D.S."/>
            <person name="Martin F."/>
        </authorList>
    </citation>
    <scope>NUCLEOTIDE SEQUENCE [LARGE SCALE GENOMIC DNA]</scope>
    <source>
        <strain evidence="2">UH-Slu-Lm8-n1</strain>
    </source>
</reference>
<reference evidence="1 2" key="1">
    <citation type="submission" date="2014-04" db="EMBL/GenBank/DDBJ databases">
        <authorList>
            <consortium name="DOE Joint Genome Institute"/>
            <person name="Kuo A."/>
            <person name="Ruytinx J."/>
            <person name="Rineau F."/>
            <person name="Colpaert J."/>
            <person name="Kohler A."/>
            <person name="Nagy L.G."/>
            <person name="Floudas D."/>
            <person name="Copeland A."/>
            <person name="Barry K.W."/>
            <person name="Cichocki N."/>
            <person name="Veneault-Fourrey C."/>
            <person name="LaButti K."/>
            <person name="Lindquist E.A."/>
            <person name="Lipzen A."/>
            <person name="Lundell T."/>
            <person name="Morin E."/>
            <person name="Murat C."/>
            <person name="Sun H."/>
            <person name="Tunlid A."/>
            <person name="Henrissat B."/>
            <person name="Grigoriev I.V."/>
            <person name="Hibbett D.S."/>
            <person name="Martin F."/>
            <person name="Nordberg H.P."/>
            <person name="Cantor M.N."/>
            <person name="Hua S.X."/>
        </authorList>
    </citation>
    <scope>NUCLEOTIDE SEQUENCE [LARGE SCALE GENOMIC DNA]</scope>
    <source>
        <strain evidence="1 2">UH-Slu-Lm8-n1</strain>
    </source>
</reference>
<evidence type="ECO:0000313" key="1">
    <source>
        <dbReference type="EMBL" id="KIK46866.1"/>
    </source>
</evidence>
<proteinExistence type="predicted"/>
<name>A0A0D0AYQ6_9AGAM</name>
<sequence>MAGLNRAILLTTTISRTHQFTDVSWTSVQIQLDTHPIITSTSYPASTAPVNQDFDPRMLCSVMGVIKWLYTQFER</sequence>
<accession>A0A0D0AYQ6</accession>
<protein>
    <submittedName>
        <fullName evidence="1">Unplaced genomic scaffold CY34scaffold_23, whole genome shotgun sequence</fullName>
    </submittedName>
</protein>